<evidence type="ECO:0000313" key="5">
    <source>
        <dbReference type="Proteomes" id="UP000247523"/>
    </source>
</evidence>
<dbReference type="EMBL" id="QICS01000001">
    <property type="protein sequence ID" value="PXV95711.1"/>
    <property type="molecule type" value="Genomic_DNA"/>
</dbReference>
<comment type="caution">
    <text evidence="3">The sequence shown here is derived from an EMBL/GenBank/DDBJ whole genome shotgun (WGS) entry which is preliminary data.</text>
</comment>
<dbReference type="AlphaFoldDB" id="A0A255I8X7"/>
<keyword evidence="1" id="KW-1133">Transmembrane helix</keyword>
<name>A0A255I8X7_9FIRM</name>
<reference evidence="3" key="3">
    <citation type="submission" date="2018-07" db="EMBL/GenBank/DDBJ databases">
        <authorList>
            <person name="Quirk P.G."/>
            <person name="Krulwich T.A."/>
        </authorList>
    </citation>
    <scope>NUCLEOTIDE SEQUENCE</scope>
    <source>
        <strain evidence="3">CCRI-19302</strain>
    </source>
</reference>
<protein>
    <recommendedName>
        <fullName evidence="6">ABC-2 family transporter</fullName>
    </recommendedName>
</protein>
<evidence type="ECO:0000313" key="3">
    <source>
        <dbReference type="EMBL" id="RDY33219.1"/>
    </source>
</evidence>
<dbReference type="Proteomes" id="UP000247523">
    <property type="component" value="Unassembled WGS sequence"/>
</dbReference>
<evidence type="ECO:0008006" key="6">
    <source>
        <dbReference type="Google" id="ProtNLM"/>
    </source>
</evidence>
<feature type="transmembrane region" description="Helical" evidence="1">
    <location>
        <begin position="165"/>
        <end position="189"/>
    </location>
</feature>
<reference evidence="3 4" key="1">
    <citation type="journal article" date="2017" name="Genome Announc.">
        <title>Draft Genome Sequence of a Sporulating and Motile Strain of Lachnotalea glycerini Isolated from Water in Quebec City, Canada.</title>
        <authorList>
            <person name="Maheux A.F."/>
            <person name="Boudreau D.K."/>
            <person name="Berube E."/>
            <person name="Boissinot M."/>
            <person name="Raymond F."/>
            <person name="Brodeur S."/>
            <person name="Corbeil J."/>
            <person name="Isabel S."/>
            <person name="Omar R.F."/>
            <person name="Bergeron M.G."/>
        </authorList>
    </citation>
    <scope>NUCLEOTIDE SEQUENCE [LARGE SCALE GENOMIC DNA]</scope>
    <source>
        <strain evidence="3 4">CCRI-19302</strain>
    </source>
</reference>
<evidence type="ECO:0000313" key="2">
    <source>
        <dbReference type="EMBL" id="PXV95711.1"/>
    </source>
</evidence>
<accession>A0A255I8X7</accession>
<dbReference type="OrthoDB" id="2027712at2"/>
<dbReference type="RefSeq" id="WP_094378186.1">
    <property type="nucleotide sequence ID" value="NZ_NOKA02000001.1"/>
</dbReference>
<keyword evidence="4" id="KW-1185">Reference proteome</keyword>
<feature type="transmembrane region" description="Helical" evidence="1">
    <location>
        <begin position="69"/>
        <end position="87"/>
    </location>
</feature>
<organism evidence="3 4">
    <name type="scientific">Lachnotalea glycerini</name>
    <dbReference type="NCBI Taxonomy" id="1763509"/>
    <lineage>
        <taxon>Bacteria</taxon>
        <taxon>Bacillati</taxon>
        <taxon>Bacillota</taxon>
        <taxon>Clostridia</taxon>
        <taxon>Lachnospirales</taxon>
        <taxon>Lachnospiraceae</taxon>
        <taxon>Lachnotalea</taxon>
    </lineage>
</organism>
<evidence type="ECO:0000313" key="4">
    <source>
        <dbReference type="Proteomes" id="UP000216411"/>
    </source>
</evidence>
<reference evidence="2 5" key="2">
    <citation type="submission" date="2018-05" db="EMBL/GenBank/DDBJ databases">
        <title>Genomic Encyclopedia of Type Strains, Phase IV (KMG-IV): sequencing the most valuable type-strain genomes for metagenomic binning, comparative biology and taxonomic classification.</title>
        <authorList>
            <person name="Goeker M."/>
        </authorList>
    </citation>
    <scope>NUCLEOTIDE SEQUENCE [LARGE SCALE GENOMIC DNA]</scope>
    <source>
        <strain evidence="2 5">DSM 28816</strain>
    </source>
</reference>
<feature type="transmembrane region" description="Helical" evidence="1">
    <location>
        <begin position="240"/>
        <end position="261"/>
    </location>
</feature>
<keyword evidence="1" id="KW-0472">Membrane</keyword>
<proteinExistence type="predicted"/>
<feature type="transmembrane region" description="Helical" evidence="1">
    <location>
        <begin position="108"/>
        <end position="134"/>
    </location>
</feature>
<feature type="transmembrane region" description="Helical" evidence="1">
    <location>
        <begin position="21"/>
        <end position="39"/>
    </location>
</feature>
<feature type="transmembrane region" description="Helical" evidence="1">
    <location>
        <begin position="196"/>
        <end position="217"/>
    </location>
</feature>
<keyword evidence="1" id="KW-0812">Transmembrane</keyword>
<sequence length="271" mass="30948">MNKRNKMLYYLSGSFRQSLSYRAGFLIISIAFCVCLDTWNQLPFLWTGARNSMAIYYYIFNSLTFGGHYVPYLVPMLSVAVYTISYYKESSTGMDAFIIGRLGSRRKYAVSKLIASSISGGVISVMGFLLFIVVANRFQPLYLSEFDMEASGFPYFKALSTGNGVGYFIIIFYLIFINAVLWNTIALLCSAYFKNVYVTIASPLLLSYFLSRIYTYLRVPDKLRMDFWLSARIVYVSDRVTLMLSTLSVLVIVGICSWFFIRKVNWESGGK</sequence>
<gene>
    <name evidence="2" type="ORF">C8E03_101341</name>
    <name evidence="3" type="ORF">CG710_001465</name>
</gene>
<evidence type="ECO:0000256" key="1">
    <source>
        <dbReference type="SAM" id="Phobius"/>
    </source>
</evidence>
<dbReference type="EMBL" id="NOKA02000001">
    <property type="protein sequence ID" value="RDY33219.1"/>
    <property type="molecule type" value="Genomic_DNA"/>
</dbReference>
<dbReference type="Proteomes" id="UP000216411">
    <property type="component" value="Unassembled WGS sequence"/>
</dbReference>